<dbReference type="InterPro" id="IPR011009">
    <property type="entry name" value="Kinase-like_dom_sf"/>
</dbReference>
<dbReference type="PANTHER" id="PTHR27001:SF927">
    <property type="entry name" value="OS12G0180500 PROTEIN"/>
    <property type="match status" value="1"/>
</dbReference>
<feature type="domain" description="Protein kinase" evidence="3">
    <location>
        <begin position="1"/>
        <end position="246"/>
    </location>
</feature>
<gene>
    <name evidence="4" type="ORF">CSSPTR1EN2_LOCUS1950</name>
</gene>
<keyword evidence="1" id="KW-0547">Nucleotide-binding</keyword>
<feature type="domain" description="Protein kinase" evidence="3">
    <location>
        <begin position="361"/>
        <end position="505"/>
    </location>
</feature>
<evidence type="ECO:0000256" key="2">
    <source>
        <dbReference type="ARBA" id="ARBA00022840"/>
    </source>
</evidence>
<dbReference type="SUPFAM" id="SSF56112">
    <property type="entry name" value="Protein kinase-like (PK-like)"/>
    <property type="match status" value="2"/>
</dbReference>
<dbReference type="PROSITE" id="PS50011">
    <property type="entry name" value="PROTEIN_KINASE_DOM"/>
    <property type="match status" value="2"/>
</dbReference>
<dbReference type="SMART" id="SM00220">
    <property type="entry name" value="S_TKc"/>
    <property type="match status" value="1"/>
</dbReference>
<keyword evidence="5" id="KW-1185">Reference proteome</keyword>
<evidence type="ECO:0000313" key="5">
    <source>
        <dbReference type="Proteomes" id="UP001497512"/>
    </source>
</evidence>
<sequence>MAAAKVWKTNCINKEAAEKEASLFSKLQHPNVVQFIGYGVKESQPVIVSELMSTDLRRYLDEKKKNAGEGPPLPLLVAMNILVQIAEAMNYLHENGVMHRDLKANNVLINVVEGSDGQFSSSSVQVKLTDFGESKLKLYDSGYTTPMVGTTRWRAPEVFEVEDNREKYTKSADVYSFSMVCFEVLTGDVPFKDKPLGTLLQSIRDGLRPQLPDADYCPNYFCALIEKCWATNAVERPQFPIIYQLLMDYKARVLKHPCGQEDVPPDYRQNLQAVDLAGTDYVTYILEDDNNHRVREPATSLLQEVQSLSVDRPYCEFSFKELEAATSSFSHMLRRVQSIFVYQPSPRRFSSKELDTATASFSSRNLVHEDGFSKVYRGELQDGRLLAIECAKDSKCQEILLTGGLEINSCLSHANIVSLIGYCVENTLLILVYDFLHQQTLHDLLHGEENVLGWEVRYKVAVGICKALEYLQDGSPQPVIHGDVRPSKILLSHDFRPQVLPTFEI</sequence>
<evidence type="ECO:0000256" key="1">
    <source>
        <dbReference type="ARBA" id="ARBA00022741"/>
    </source>
</evidence>
<dbReference type="PANTHER" id="PTHR27001">
    <property type="entry name" value="OS01G0253100 PROTEIN"/>
    <property type="match status" value="1"/>
</dbReference>
<dbReference type="InterPro" id="IPR000719">
    <property type="entry name" value="Prot_kinase_dom"/>
</dbReference>
<organism evidence="4 5">
    <name type="scientific">Sphagnum troendelagicum</name>
    <dbReference type="NCBI Taxonomy" id="128251"/>
    <lineage>
        <taxon>Eukaryota</taxon>
        <taxon>Viridiplantae</taxon>
        <taxon>Streptophyta</taxon>
        <taxon>Embryophyta</taxon>
        <taxon>Bryophyta</taxon>
        <taxon>Sphagnophytina</taxon>
        <taxon>Sphagnopsida</taxon>
        <taxon>Sphagnales</taxon>
        <taxon>Sphagnaceae</taxon>
        <taxon>Sphagnum</taxon>
    </lineage>
</organism>
<dbReference type="EMBL" id="OZ019893">
    <property type="protein sequence ID" value="CAK9192557.1"/>
    <property type="molecule type" value="Genomic_DNA"/>
</dbReference>
<dbReference type="InterPro" id="IPR001245">
    <property type="entry name" value="Ser-Thr/Tyr_kinase_cat_dom"/>
</dbReference>
<dbReference type="Gene3D" id="1.10.510.10">
    <property type="entry name" value="Transferase(Phosphotransferase) domain 1"/>
    <property type="match status" value="2"/>
</dbReference>
<evidence type="ECO:0000313" key="4">
    <source>
        <dbReference type="EMBL" id="CAK9192557.1"/>
    </source>
</evidence>
<protein>
    <recommendedName>
        <fullName evidence="3">Protein kinase domain-containing protein</fullName>
    </recommendedName>
</protein>
<evidence type="ECO:0000259" key="3">
    <source>
        <dbReference type="PROSITE" id="PS50011"/>
    </source>
</evidence>
<keyword evidence="2" id="KW-0067">ATP-binding</keyword>
<dbReference type="InterPro" id="IPR008271">
    <property type="entry name" value="Ser/Thr_kinase_AS"/>
</dbReference>
<dbReference type="Pfam" id="PF07714">
    <property type="entry name" value="PK_Tyr_Ser-Thr"/>
    <property type="match status" value="2"/>
</dbReference>
<dbReference type="PROSITE" id="PS00108">
    <property type="entry name" value="PROTEIN_KINASE_ST"/>
    <property type="match status" value="1"/>
</dbReference>
<reference evidence="4 5" key="1">
    <citation type="submission" date="2024-02" db="EMBL/GenBank/DDBJ databases">
        <authorList>
            <consortium name="ELIXIR-Norway"/>
            <consortium name="Elixir Norway"/>
        </authorList>
    </citation>
    <scope>NUCLEOTIDE SEQUENCE [LARGE SCALE GENOMIC DNA]</scope>
</reference>
<dbReference type="Gene3D" id="3.30.200.20">
    <property type="entry name" value="Phosphorylase Kinase, domain 1"/>
    <property type="match status" value="1"/>
</dbReference>
<name>A0ABP0TCR8_9BRYO</name>
<proteinExistence type="predicted"/>
<accession>A0ABP0TCR8</accession>
<dbReference type="Proteomes" id="UP001497512">
    <property type="component" value="Chromosome 1"/>
</dbReference>